<feature type="region of interest" description="Disordered" evidence="6">
    <location>
        <begin position="1"/>
        <end position="189"/>
    </location>
</feature>
<dbReference type="GO" id="GO:0008270">
    <property type="term" value="F:zinc ion binding"/>
    <property type="evidence" value="ECO:0007669"/>
    <property type="project" value="InterPro"/>
</dbReference>
<dbReference type="Pfam" id="PF04815">
    <property type="entry name" value="Sec23_helical"/>
    <property type="match status" value="1"/>
</dbReference>
<dbReference type="InterPro" id="IPR036465">
    <property type="entry name" value="vWFA_dom_sf"/>
</dbReference>
<dbReference type="InterPro" id="IPR036174">
    <property type="entry name" value="Znf_Sec23_Sec24_sf"/>
</dbReference>
<dbReference type="Gene3D" id="2.30.30.380">
    <property type="entry name" value="Zn-finger domain of Sec23/24"/>
    <property type="match status" value="1"/>
</dbReference>
<name>A0AAV5QU17_9ASCO</name>
<dbReference type="PANTHER" id="PTHR13803:SF4">
    <property type="entry name" value="SECRETORY 24CD, ISOFORM C"/>
    <property type="match status" value="1"/>
</dbReference>
<dbReference type="GO" id="GO:0000139">
    <property type="term" value="C:Golgi membrane"/>
    <property type="evidence" value="ECO:0007669"/>
    <property type="project" value="UniProtKB-SubCell"/>
</dbReference>
<evidence type="ECO:0000256" key="3">
    <source>
        <dbReference type="ARBA" id="ARBA00022448"/>
    </source>
</evidence>
<dbReference type="Pfam" id="PF00626">
    <property type="entry name" value="Gelsolin"/>
    <property type="match status" value="1"/>
</dbReference>
<feature type="domain" description="Sec23/Sec24 beta-sandwich" evidence="11">
    <location>
        <begin position="637"/>
        <end position="719"/>
    </location>
</feature>
<comment type="caution">
    <text evidence="12">The sequence shown here is derived from an EMBL/GenBank/DDBJ whole genome shotgun (WGS) entry which is preliminary data.</text>
</comment>
<dbReference type="RefSeq" id="XP_064855435.1">
    <property type="nucleotide sequence ID" value="XM_064999363.1"/>
</dbReference>
<dbReference type="InterPro" id="IPR006896">
    <property type="entry name" value="Sec23/24_trunk_dom"/>
</dbReference>
<dbReference type="InterPro" id="IPR036180">
    <property type="entry name" value="Gelsolin-like_dom_sf"/>
</dbReference>
<feature type="domain" description="Gelsolin-like" evidence="7">
    <location>
        <begin position="865"/>
        <end position="931"/>
    </location>
</feature>
<evidence type="ECO:0000259" key="11">
    <source>
        <dbReference type="Pfam" id="PF08033"/>
    </source>
</evidence>
<dbReference type="GO" id="GO:0030127">
    <property type="term" value="C:COPII vesicle coat"/>
    <property type="evidence" value="ECO:0007669"/>
    <property type="project" value="InterPro"/>
</dbReference>
<dbReference type="SUPFAM" id="SSF82919">
    <property type="entry name" value="Zn-finger domain of Sec23/24"/>
    <property type="match status" value="1"/>
</dbReference>
<dbReference type="InterPro" id="IPR007123">
    <property type="entry name" value="Gelsolin-like_dom"/>
</dbReference>
<organism evidence="12 13">
    <name type="scientific">Saccharomycopsis crataegensis</name>
    <dbReference type="NCBI Taxonomy" id="43959"/>
    <lineage>
        <taxon>Eukaryota</taxon>
        <taxon>Fungi</taxon>
        <taxon>Dikarya</taxon>
        <taxon>Ascomycota</taxon>
        <taxon>Saccharomycotina</taxon>
        <taxon>Saccharomycetes</taxon>
        <taxon>Saccharomycopsidaceae</taxon>
        <taxon>Saccharomycopsis</taxon>
    </lineage>
</organism>
<evidence type="ECO:0000259" key="9">
    <source>
        <dbReference type="Pfam" id="PF04811"/>
    </source>
</evidence>
<keyword evidence="5" id="KW-0333">Golgi apparatus</keyword>
<accession>A0AAV5QU17</accession>
<dbReference type="Pfam" id="PF04810">
    <property type="entry name" value="zf-Sec23_Sec24"/>
    <property type="match status" value="1"/>
</dbReference>
<proteinExistence type="inferred from homology"/>
<comment type="subcellular location">
    <subcellularLocation>
        <location evidence="1">Golgi apparatus membrane</location>
    </subcellularLocation>
</comment>
<dbReference type="GO" id="GO:0000149">
    <property type="term" value="F:SNARE binding"/>
    <property type="evidence" value="ECO:0007669"/>
    <property type="project" value="TreeGrafter"/>
</dbReference>
<evidence type="ECO:0000313" key="12">
    <source>
        <dbReference type="EMBL" id="GMM38440.1"/>
    </source>
</evidence>
<gene>
    <name evidence="12" type="ORF">DASC09_057790</name>
</gene>
<dbReference type="Gene3D" id="1.20.120.730">
    <property type="entry name" value="Sec23/Sec24 helical domain"/>
    <property type="match status" value="1"/>
</dbReference>
<dbReference type="SUPFAM" id="SSF81995">
    <property type="entry name" value="beta-sandwich domain of Sec23/24"/>
    <property type="match status" value="1"/>
</dbReference>
<evidence type="ECO:0000313" key="13">
    <source>
        <dbReference type="Proteomes" id="UP001360560"/>
    </source>
</evidence>
<dbReference type="Gene3D" id="2.60.40.1670">
    <property type="entry name" value="beta-sandwich domain of Sec23/24"/>
    <property type="match status" value="1"/>
</dbReference>
<dbReference type="InterPro" id="IPR036175">
    <property type="entry name" value="Sec23/24_helical_dom_sf"/>
</dbReference>
<keyword evidence="13" id="KW-1185">Reference proteome</keyword>
<feature type="compositionally biased region" description="Low complexity" evidence="6">
    <location>
        <begin position="125"/>
        <end position="145"/>
    </location>
</feature>
<evidence type="ECO:0000256" key="6">
    <source>
        <dbReference type="SAM" id="MobiDB-lite"/>
    </source>
</evidence>
<dbReference type="GO" id="GO:0090110">
    <property type="term" value="P:COPII-coated vesicle cargo loading"/>
    <property type="evidence" value="ECO:0007669"/>
    <property type="project" value="TreeGrafter"/>
</dbReference>
<dbReference type="GO" id="GO:0070971">
    <property type="term" value="C:endoplasmic reticulum exit site"/>
    <property type="evidence" value="ECO:0007669"/>
    <property type="project" value="TreeGrafter"/>
</dbReference>
<evidence type="ECO:0000259" key="10">
    <source>
        <dbReference type="Pfam" id="PF04815"/>
    </source>
</evidence>
<dbReference type="InterPro" id="IPR029006">
    <property type="entry name" value="ADF-H/Gelsolin-like_dom_sf"/>
</dbReference>
<feature type="compositionally biased region" description="Polar residues" evidence="6">
    <location>
        <begin position="53"/>
        <end position="95"/>
    </location>
</feature>
<feature type="compositionally biased region" description="Polar residues" evidence="6">
    <location>
        <begin position="157"/>
        <end position="189"/>
    </location>
</feature>
<feature type="domain" description="Zinc finger Sec23/Sec24-type" evidence="8">
    <location>
        <begin position="303"/>
        <end position="340"/>
    </location>
</feature>
<protein>
    <submittedName>
        <fullName evidence="12">Sfb3 protein</fullName>
    </submittedName>
</protein>
<dbReference type="Pfam" id="PF08033">
    <property type="entry name" value="Sec23_BS"/>
    <property type="match status" value="1"/>
</dbReference>
<dbReference type="AlphaFoldDB" id="A0AAV5QU17"/>
<sequence length="1008" mass="113022">MSDTNFGSIDAQLSGLNLNDENSRDNSPVPAKSPAVGVKKKRPSRAYHILSPQLDSPNTSSGTFSPIQSQLSDGSQTSYIPQGGQFSPFQLNQPGFASPQSSNHQQQSQNTNSHLFSPTLNAFKNDASNANPSAAPYPSGTFSNPVSPPFSPLPPSTLQFQYLSEQQRGPTKSSTLNNSQRSTSRNVSYNMPDGYTGKPFQPAASFSVPEERAENQEEFWSKDYQTFQNPFPPLATTDCKVVDEGTASSKFMSLSTYDIPTSEKLRASTKLPVALNVRPFAPVEEDGDEPVPEVNLDFVKGGPPRCNRCRAYVNYGMQFTNANKFICNLCQFASPVPEGYSCALDHTYRRIDIAQRPELTKGVVDFVLPKKYWENTDMEPVPLHQVFLIDVSSHAMEKDLPRLVCDAINATLYSWNEETGEEQCVLPPGSKIAIITFDKNVQFYNMSPSLQQPIVTIMTDVADPFVPFHEGLFVDPLESRDLIDQTLTIVQNTNKFTRYPEVSYGVALKCAQLALNEFTDGQGGKVTCTLSMIPNYGQGMLFLKKYEDAGFSKDADKEKLVLQENNIYYKDLIKCFTKENVGLDLFVFPSFDMDLINATYITSHTGGSLKLYHGFNPIRDERKFVFDYKKSIGDTVGYQGHLKVRSSSGLQVQKYYGNFSGPSNDPVIPILNKNSNFSVLFSYDDNLYTGFDCHFQAAILYTTISGVRKIRVINLVSAVTEKVGDVFAFSNKDVLINVIVRDCLSHIPEQPLISIQRSINMKVSDIFYQYRRLVSPNETPAAFVVPDGLRTLPVYMLAFEKSRILQKITSMTKNNLRVYNMFNLNNLPLPVLSYYLYPYIVGLHDLGDDDCEYNEIYLKYRIPKGLSASLSSIEVGGCYLAFNGQSVILWVHNEVNPLLLQDLFGVDAFDKLDPLIDELPILDTHINQQVRNLIKYFGEKVLKAEFLPIKLLRFSLDEQVEFVELFVEDKAVDGPSSYGDYLSAIHQDVKERMNEKKEGFAKFTGFLS</sequence>
<dbReference type="SUPFAM" id="SSF53300">
    <property type="entry name" value="vWA-like"/>
    <property type="match status" value="1"/>
</dbReference>
<dbReference type="PANTHER" id="PTHR13803">
    <property type="entry name" value="SEC24-RELATED PROTEIN"/>
    <property type="match status" value="1"/>
</dbReference>
<evidence type="ECO:0000256" key="5">
    <source>
        <dbReference type="ARBA" id="ARBA00023034"/>
    </source>
</evidence>
<evidence type="ECO:0000259" key="7">
    <source>
        <dbReference type="Pfam" id="PF00626"/>
    </source>
</evidence>
<dbReference type="GO" id="GO:0006886">
    <property type="term" value="P:intracellular protein transport"/>
    <property type="evidence" value="ECO:0007669"/>
    <property type="project" value="InterPro"/>
</dbReference>
<dbReference type="InterPro" id="IPR006895">
    <property type="entry name" value="Znf_Sec23_Sec24"/>
</dbReference>
<feature type="domain" description="Sec23/Sec24 trunk" evidence="9">
    <location>
        <begin position="380"/>
        <end position="631"/>
    </location>
</feature>
<dbReference type="Proteomes" id="UP001360560">
    <property type="component" value="Unassembled WGS sequence"/>
</dbReference>
<feature type="domain" description="Sec23/Sec24 helical" evidence="10">
    <location>
        <begin position="733"/>
        <end position="832"/>
    </location>
</feature>
<evidence type="ECO:0000256" key="1">
    <source>
        <dbReference type="ARBA" id="ARBA00004394"/>
    </source>
</evidence>
<feature type="compositionally biased region" description="Pro residues" evidence="6">
    <location>
        <begin position="146"/>
        <end position="155"/>
    </location>
</feature>
<dbReference type="InterPro" id="IPR050550">
    <property type="entry name" value="SEC23_SEC24_subfamily"/>
</dbReference>
<dbReference type="SUPFAM" id="SSF82754">
    <property type="entry name" value="C-terminal, gelsolin-like domain of Sec23/24"/>
    <property type="match status" value="1"/>
</dbReference>
<evidence type="ECO:0000259" key="8">
    <source>
        <dbReference type="Pfam" id="PF04810"/>
    </source>
</evidence>
<dbReference type="Gene3D" id="3.40.50.410">
    <property type="entry name" value="von Willebrand factor, type A domain"/>
    <property type="match status" value="1"/>
</dbReference>
<keyword evidence="3" id="KW-0813">Transport</keyword>
<feature type="compositionally biased region" description="Low complexity" evidence="6">
    <location>
        <begin position="98"/>
        <end position="113"/>
    </location>
</feature>
<evidence type="ECO:0000256" key="2">
    <source>
        <dbReference type="ARBA" id="ARBA00008334"/>
    </source>
</evidence>
<evidence type="ECO:0000256" key="4">
    <source>
        <dbReference type="ARBA" id="ARBA00022927"/>
    </source>
</evidence>
<keyword evidence="4" id="KW-0653">Protein transport</keyword>
<dbReference type="Gene3D" id="3.40.20.10">
    <property type="entry name" value="Severin"/>
    <property type="match status" value="1"/>
</dbReference>
<dbReference type="SUPFAM" id="SSF81811">
    <property type="entry name" value="Helical domain of Sec23/24"/>
    <property type="match status" value="1"/>
</dbReference>
<dbReference type="GeneID" id="90076428"/>
<comment type="similarity">
    <text evidence="2">Belongs to the SEC23/SEC24 family. SEC24 subfamily.</text>
</comment>
<dbReference type="Pfam" id="PF04811">
    <property type="entry name" value="Sec23_trunk"/>
    <property type="match status" value="1"/>
</dbReference>
<dbReference type="EMBL" id="BTFZ01000020">
    <property type="protein sequence ID" value="GMM38440.1"/>
    <property type="molecule type" value="Genomic_DNA"/>
</dbReference>
<dbReference type="InterPro" id="IPR006900">
    <property type="entry name" value="Sec23/24_helical_dom"/>
</dbReference>
<reference evidence="12 13" key="1">
    <citation type="journal article" date="2023" name="Elife">
        <title>Identification of key yeast species and microbe-microbe interactions impacting larval growth of Drosophila in the wild.</title>
        <authorList>
            <person name="Mure A."/>
            <person name="Sugiura Y."/>
            <person name="Maeda R."/>
            <person name="Honda K."/>
            <person name="Sakurai N."/>
            <person name="Takahashi Y."/>
            <person name="Watada M."/>
            <person name="Katoh T."/>
            <person name="Gotoh A."/>
            <person name="Gotoh Y."/>
            <person name="Taniguchi I."/>
            <person name="Nakamura K."/>
            <person name="Hayashi T."/>
            <person name="Katayama T."/>
            <person name="Uemura T."/>
            <person name="Hattori Y."/>
        </authorList>
    </citation>
    <scope>NUCLEOTIDE SEQUENCE [LARGE SCALE GENOMIC DNA]</scope>
    <source>
        <strain evidence="12 13">SC-9</strain>
    </source>
</reference>
<dbReference type="InterPro" id="IPR012990">
    <property type="entry name" value="Beta-sandwich_Sec23_24"/>
</dbReference>